<feature type="compositionally biased region" description="Polar residues" evidence="6">
    <location>
        <begin position="75"/>
        <end position="87"/>
    </location>
</feature>
<dbReference type="GO" id="GO:0005634">
    <property type="term" value="C:nucleus"/>
    <property type="evidence" value="ECO:0007669"/>
    <property type="project" value="UniProtKB-SubCell"/>
</dbReference>
<evidence type="ECO:0000313" key="9">
    <source>
        <dbReference type="Proteomes" id="UP000799778"/>
    </source>
</evidence>
<name>A0A6A5X8B0_9PLEO</name>
<keyword evidence="4" id="KW-0804">Transcription</keyword>
<feature type="region of interest" description="Disordered" evidence="6">
    <location>
        <begin position="56"/>
        <end position="89"/>
    </location>
</feature>
<dbReference type="GO" id="GO:0000981">
    <property type="term" value="F:DNA-binding transcription factor activity, RNA polymerase II-specific"/>
    <property type="evidence" value="ECO:0007669"/>
    <property type="project" value="InterPro"/>
</dbReference>
<dbReference type="GO" id="GO:0008270">
    <property type="term" value="F:zinc ion binding"/>
    <property type="evidence" value="ECO:0007669"/>
    <property type="project" value="InterPro"/>
</dbReference>
<keyword evidence="9" id="KW-1185">Reference proteome</keyword>
<dbReference type="SUPFAM" id="SSF57701">
    <property type="entry name" value="Zn2/Cys6 DNA-binding domain"/>
    <property type="match status" value="1"/>
</dbReference>
<dbReference type="OrthoDB" id="3862662at2759"/>
<dbReference type="InterPro" id="IPR036864">
    <property type="entry name" value="Zn2-C6_fun-type_DNA-bd_sf"/>
</dbReference>
<keyword evidence="2" id="KW-0479">Metal-binding</keyword>
<dbReference type="GeneID" id="54286969"/>
<dbReference type="InterPro" id="IPR050815">
    <property type="entry name" value="TF_fung"/>
</dbReference>
<dbReference type="PANTHER" id="PTHR47338">
    <property type="entry name" value="ZN(II)2CYS6 TRANSCRIPTION FACTOR (EUROFUNG)-RELATED"/>
    <property type="match status" value="1"/>
</dbReference>
<dbReference type="PANTHER" id="PTHR47338:SF20">
    <property type="entry name" value="ZN(II)2CYS6 TRANSCRIPTION FACTOR (EUROFUNG)"/>
    <property type="match status" value="1"/>
</dbReference>
<dbReference type="Proteomes" id="UP000799778">
    <property type="component" value="Unassembled WGS sequence"/>
</dbReference>
<dbReference type="EMBL" id="ML978079">
    <property type="protein sequence ID" value="KAF2009285.1"/>
    <property type="molecule type" value="Genomic_DNA"/>
</dbReference>
<dbReference type="PROSITE" id="PS50048">
    <property type="entry name" value="ZN2_CY6_FUNGAL_2"/>
    <property type="match status" value="1"/>
</dbReference>
<dbReference type="InterPro" id="IPR001138">
    <property type="entry name" value="Zn2Cys6_DnaBD"/>
</dbReference>
<evidence type="ECO:0000256" key="5">
    <source>
        <dbReference type="ARBA" id="ARBA00023242"/>
    </source>
</evidence>
<protein>
    <recommendedName>
        <fullName evidence="7">Zn(2)-C6 fungal-type domain-containing protein</fullName>
    </recommendedName>
</protein>
<evidence type="ECO:0000256" key="4">
    <source>
        <dbReference type="ARBA" id="ARBA00023163"/>
    </source>
</evidence>
<dbReference type="CDD" id="cd12148">
    <property type="entry name" value="fungal_TF_MHR"/>
    <property type="match status" value="1"/>
</dbReference>
<evidence type="ECO:0000256" key="1">
    <source>
        <dbReference type="ARBA" id="ARBA00004123"/>
    </source>
</evidence>
<evidence type="ECO:0000256" key="6">
    <source>
        <dbReference type="SAM" id="MobiDB-lite"/>
    </source>
</evidence>
<dbReference type="AlphaFoldDB" id="A0A6A5X8B0"/>
<dbReference type="SMART" id="SM00066">
    <property type="entry name" value="GAL4"/>
    <property type="match status" value="1"/>
</dbReference>
<sequence>MIALQVCLTCKGRKKRCDKQLPQCSFCKQKGIYCSYDYGREIDAYAPAQPASGSFVASHHSSAPENHRGNGRDTACTSSPYQSTAFGSPSDALPLDTRLSIEVDLIVRPTGQSPDMVERRYFQGLHLWVPFMCPSRFRNERLMAVSTPTAEFSLLLLSMYLITHDPPELSKTSIRRGDLHLHAKTLFSQISLLRRPSIRLIQAGILIAIYEYAHGDPDSALASIDLCARMACKAGFNRHSADKGVNQAWNTWWALRIFERIFYCETALTTLPLITSAPDETDILPYEVSSLDCGEDLIAKPGCRVWPINTAGVGCFGRAAQATYLLDQVLQAMKIGEASVRLVRLIALDSELRRLLSVTMSACHGKRGGHCGAVGTSIRALFMLHEHNLQNDILPTTQCVNYPQAALDTVVQMVVDISRSHRGIDGADIDIVSPICNYVVRHTLTLHYQRRYSDSEAWFDDSDALRESLAKLSRRWQIT</sequence>
<evidence type="ECO:0000256" key="3">
    <source>
        <dbReference type="ARBA" id="ARBA00023015"/>
    </source>
</evidence>
<keyword evidence="5" id="KW-0539">Nucleus</keyword>
<evidence type="ECO:0000259" key="7">
    <source>
        <dbReference type="PROSITE" id="PS50048"/>
    </source>
</evidence>
<feature type="domain" description="Zn(2)-C6 fungal-type" evidence="7">
    <location>
        <begin position="6"/>
        <end position="36"/>
    </location>
</feature>
<gene>
    <name evidence="8" type="ORF">BU24DRAFT_428825</name>
</gene>
<keyword evidence="3" id="KW-0805">Transcription regulation</keyword>
<proteinExistence type="predicted"/>
<dbReference type="RefSeq" id="XP_033377624.1">
    <property type="nucleotide sequence ID" value="XM_033529572.1"/>
</dbReference>
<dbReference type="Gene3D" id="4.10.240.10">
    <property type="entry name" value="Zn(2)-C6 fungal-type DNA-binding domain"/>
    <property type="match status" value="1"/>
</dbReference>
<dbReference type="Pfam" id="PF00172">
    <property type="entry name" value="Zn_clus"/>
    <property type="match status" value="1"/>
</dbReference>
<dbReference type="PROSITE" id="PS00463">
    <property type="entry name" value="ZN2_CY6_FUNGAL_1"/>
    <property type="match status" value="1"/>
</dbReference>
<dbReference type="CDD" id="cd00067">
    <property type="entry name" value="GAL4"/>
    <property type="match status" value="1"/>
</dbReference>
<evidence type="ECO:0000256" key="2">
    <source>
        <dbReference type="ARBA" id="ARBA00022723"/>
    </source>
</evidence>
<organism evidence="8 9">
    <name type="scientific">Aaosphaeria arxii CBS 175.79</name>
    <dbReference type="NCBI Taxonomy" id="1450172"/>
    <lineage>
        <taxon>Eukaryota</taxon>
        <taxon>Fungi</taxon>
        <taxon>Dikarya</taxon>
        <taxon>Ascomycota</taxon>
        <taxon>Pezizomycotina</taxon>
        <taxon>Dothideomycetes</taxon>
        <taxon>Pleosporomycetidae</taxon>
        <taxon>Pleosporales</taxon>
        <taxon>Pleosporales incertae sedis</taxon>
        <taxon>Aaosphaeria</taxon>
    </lineage>
</organism>
<reference evidence="8" key="1">
    <citation type="journal article" date="2020" name="Stud. Mycol.">
        <title>101 Dothideomycetes genomes: a test case for predicting lifestyles and emergence of pathogens.</title>
        <authorList>
            <person name="Haridas S."/>
            <person name="Albert R."/>
            <person name="Binder M."/>
            <person name="Bloem J."/>
            <person name="Labutti K."/>
            <person name="Salamov A."/>
            <person name="Andreopoulos B."/>
            <person name="Baker S."/>
            <person name="Barry K."/>
            <person name="Bills G."/>
            <person name="Bluhm B."/>
            <person name="Cannon C."/>
            <person name="Castanera R."/>
            <person name="Culley D."/>
            <person name="Daum C."/>
            <person name="Ezra D."/>
            <person name="Gonzalez J."/>
            <person name="Henrissat B."/>
            <person name="Kuo A."/>
            <person name="Liang C."/>
            <person name="Lipzen A."/>
            <person name="Lutzoni F."/>
            <person name="Magnuson J."/>
            <person name="Mondo S."/>
            <person name="Nolan M."/>
            <person name="Ohm R."/>
            <person name="Pangilinan J."/>
            <person name="Park H.-J."/>
            <person name="Ramirez L."/>
            <person name="Alfaro M."/>
            <person name="Sun H."/>
            <person name="Tritt A."/>
            <person name="Yoshinaga Y."/>
            <person name="Zwiers L.-H."/>
            <person name="Turgeon B."/>
            <person name="Goodwin S."/>
            <person name="Spatafora J."/>
            <person name="Crous P."/>
            <person name="Grigoriev I."/>
        </authorList>
    </citation>
    <scope>NUCLEOTIDE SEQUENCE</scope>
    <source>
        <strain evidence="8">CBS 175.79</strain>
    </source>
</reference>
<comment type="subcellular location">
    <subcellularLocation>
        <location evidence="1">Nucleus</location>
    </subcellularLocation>
</comment>
<evidence type="ECO:0000313" key="8">
    <source>
        <dbReference type="EMBL" id="KAF2009285.1"/>
    </source>
</evidence>
<accession>A0A6A5X8B0</accession>